<evidence type="ECO:0000256" key="4">
    <source>
        <dbReference type="PROSITE-ProRule" id="PRU00335"/>
    </source>
</evidence>
<keyword evidence="7" id="KW-1185">Reference proteome</keyword>
<feature type="DNA-binding region" description="H-T-H motif" evidence="4">
    <location>
        <begin position="36"/>
        <end position="55"/>
    </location>
</feature>
<name>A0ABN2V160_9ACTN</name>
<accession>A0ABN2V160</accession>
<dbReference type="PROSITE" id="PS50977">
    <property type="entry name" value="HTH_TETR_2"/>
    <property type="match status" value="1"/>
</dbReference>
<dbReference type="InterPro" id="IPR009057">
    <property type="entry name" value="Homeodomain-like_sf"/>
</dbReference>
<dbReference type="PANTHER" id="PTHR47506:SF3">
    <property type="entry name" value="HTH-TYPE TRANSCRIPTIONAL REGULATOR LMRA"/>
    <property type="match status" value="1"/>
</dbReference>
<dbReference type="InterPro" id="IPR049484">
    <property type="entry name" value="Rv0078-like_C"/>
</dbReference>
<evidence type="ECO:0000313" key="6">
    <source>
        <dbReference type="EMBL" id="GAA2045978.1"/>
    </source>
</evidence>
<dbReference type="SUPFAM" id="SSF46689">
    <property type="entry name" value="Homeodomain-like"/>
    <property type="match status" value="1"/>
</dbReference>
<proteinExistence type="predicted"/>
<dbReference type="PANTHER" id="PTHR47506">
    <property type="entry name" value="TRANSCRIPTIONAL REGULATORY PROTEIN"/>
    <property type="match status" value="1"/>
</dbReference>
<dbReference type="PRINTS" id="PR00455">
    <property type="entry name" value="HTHTETR"/>
</dbReference>
<evidence type="ECO:0000313" key="7">
    <source>
        <dbReference type="Proteomes" id="UP001500751"/>
    </source>
</evidence>
<keyword evidence="2 4" id="KW-0238">DNA-binding</keyword>
<keyword evidence="1" id="KW-0805">Transcription regulation</keyword>
<dbReference type="Gene3D" id="1.10.357.10">
    <property type="entry name" value="Tetracycline Repressor, domain 2"/>
    <property type="match status" value="1"/>
</dbReference>
<reference evidence="7" key="1">
    <citation type="journal article" date="2019" name="Int. J. Syst. Evol. Microbiol.">
        <title>The Global Catalogue of Microorganisms (GCM) 10K type strain sequencing project: providing services to taxonomists for standard genome sequencing and annotation.</title>
        <authorList>
            <consortium name="The Broad Institute Genomics Platform"/>
            <consortium name="The Broad Institute Genome Sequencing Center for Infectious Disease"/>
            <person name="Wu L."/>
            <person name="Ma J."/>
        </authorList>
    </citation>
    <scope>NUCLEOTIDE SEQUENCE [LARGE SCALE GENOMIC DNA]</scope>
    <source>
        <strain evidence="7">JCM 16014</strain>
    </source>
</reference>
<evidence type="ECO:0000256" key="3">
    <source>
        <dbReference type="ARBA" id="ARBA00023163"/>
    </source>
</evidence>
<sequence length="205" mass="22525">MSRVKSRREQYSEATRAALLEAAARRFAEHGFAGTALEDVAADIQATRGAVYHHFANKTALFRAVYEDVETTMLTRVKEAAAAHPDDVGAAADAALAMFLECCCEPVYGRLVWQEAPVALGWQEWKASEERYAFGMIEATVRTLIEVGKLPPLPVITFARTVFHLLGSAGIDLALTAEPDKARVKDEYLQVLRYMLGERPGPATP</sequence>
<organism evidence="6 7">
    <name type="scientific">Catenulispora yoronensis</name>
    <dbReference type="NCBI Taxonomy" id="450799"/>
    <lineage>
        <taxon>Bacteria</taxon>
        <taxon>Bacillati</taxon>
        <taxon>Actinomycetota</taxon>
        <taxon>Actinomycetes</taxon>
        <taxon>Catenulisporales</taxon>
        <taxon>Catenulisporaceae</taxon>
        <taxon>Catenulispora</taxon>
    </lineage>
</organism>
<evidence type="ECO:0000256" key="1">
    <source>
        <dbReference type="ARBA" id="ARBA00023015"/>
    </source>
</evidence>
<dbReference type="EMBL" id="BAAAQN010000039">
    <property type="protein sequence ID" value="GAA2045978.1"/>
    <property type="molecule type" value="Genomic_DNA"/>
</dbReference>
<evidence type="ECO:0000259" key="5">
    <source>
        <dbReference type="PROSITE" id="PS50977"/>
    </source>
</evidence>
<dbReference type="RefSeq" id="WP_344668809.1">
    <property type="nucleotide sequence ID" value="NZ_BAAAQN010000039.1"/>
</dbReference>
<feature type="domain" description="HTH tetR-type" evidence="5">
    <location>
        <begin position="13"/>
        <end position="73"/>
    </location>
</feature>
<dbReference type="Proteomes" id="UP001500751">
    <property type="component" value="Unassembled WGS sequence"/>
</dbReference>
<dbReference type="Pfam" id="PF00440">
    <property type="entry name" value="TetR_N"/>
    <property type="match status" value="1"/>
</dbReference>
<keyword evidence="3" id="KW-0804">Transcription</keyword>
<dbReference type="InterPro" id="IPR001647">
    <property type="entry name" value="HTH_TetR"/>
</dbReference>
<protein>
    <submittedName>
        <fullName evidence="6">TetR/AcrR family transcriptional regulator</fullName>
    </submittedName>
</protein>
<gene>
    <name evidence="6" type="ORF">GCM10009839_57770</name>
</gene>
<dbReference type="Pfam" id="PF21351">
    <property type="entry name" value="TetR_C_41"/>
    <property type="match status" value="1"/>
</dbReference>
<comment type="caution">
    <text evidence="6">The sequence shown here is derived from an EMBL/GenBank/DDBJ whole genome shotgun (WGS) entry which is preliminary data.</text>
</comment>
<evidence type="ECO:0000256" key="2">
    <source>
        <dbReference type="ARBA" id="ARBA00023125"/>
    </source>
</evidence>